<evidence type="ECO:0000313" key="1">
    <source>
        <dbReference type="EMBL" id="SVA00974.1"/>
    </source>
</evidence>
<dbReference type="AlphaFoldDB" id="A0A381SBU6"/>
<gene>
    <name evidence="1" type="ORF">METZ01_LOCUS53828</name>
</gene>
<dbReference type="Gene3D" id="3.40.50.300">
    <property type="entry name" value="P-loop containing nucleotide triphosphate hydrolases"/>
    <property type="match status" value="1"/>
</dbReference>
<dbReference type="PANTHER" id="PTHR36451">
    <property type="entry name" value="PAPS-DEPENDENT SULFOTRANSFERASE STF3"/>
    <property type="match status" value="1"/>
</dbReference>
<dbReference type="SUPFAM" id="SSF52540">
    <property type="entry name" value="P-loop containing nucleoside triphosphate hydrolases"/>
    <property type="match status" value="1"/>
</dbReference>
<name>A0A381SBU6_9ZZZZ</name>
<reference evidence="1" key="1">
    <citation type="submission" date="2018-05" db="EMBL/GenBank/DDBJ databases">
        <authorList>
            <person name="Lanie J.A."/>
            <person name="Ng W.-L."/>
            <person name="Kazmierczak K.M."/>
            <person name="Andrzejewski T.M."/>
            <person name="Davidsen T.M."/>
            <person name="Wayne K.J."/>
            <person name="Tettelin H."/>
            <person name="Glass J.I."/>
            <person name="Rusch D."/>
            <person name="Podicherti R."/>
            <person name="Tsui H.-C.T."/>
            <person name="Winkler M.E."/>
        </authorList>
    </citation>
    <scope>NUCLEOTIDE SEQUENCE</scope>
</reference>
<proteinExistence type="predicted"/>
<accession>A0A381SBU6</accession>
<dbReference type="EMBL" id="UINC01002856">
    <property type="protein sequence ID" value="SVA00974.1"/>
    <property type="molecule type" value="Genomic_DNA"/>
</dbReference>
<dbReference type="PANTHER" id="PTHR36451:SF1">
    <property type="entry name" value="OMEGA-HYDROXY-BETA-DIHYDROMENAQUINONE-9 SULFOTRANSFERASE STF3"/>
    <property type="match status" value="1"/>
</dbReference>
<dbReference type="InterPro" id="IPR027417">
    <property type="entry name" value="P-loop_NTPase"/>
</dbReference>
<dbReference type="InterPro" id="IPR052736">
    <property type="entry name" value="Stf3_sulfotransferase"/>
</dbReference>
<organism evidence="1">
    <name type="scientific">marine metagenome</name>
    <dbReference type="NCBI Taxonomy" id="408172"/>
    <lineage>
        <taxon>unclassified sequences</taxon>
        <taxon>metagenomes</taxon>
        <taxon>ecological metagenomes</taxon>
    </lineage>
</organism>
<sequence length="372" mass="42919">MKALLTVDSVLKNINQPLGEEDFLEPLELLLSDLKNEASLNAFGSIGIRQNIINKLQTRAKLYALVNQESLPPPSIPLVITGLPRSGTTFLLDLLHCDSGYRGPLTWEIFHPLPLATTKRQIKARIRRTNFDLRMIKTAVPDFDTMHPLHAEHPEECQLITTFDLRSINYAYMARVPNYENYIKTCNFSSAMLWHSRFLRALEKNNKPDTWLLKDPWHIQHIPEFLSTYPKACFVFIHRNPTEVIPSISSLSAHLRFGFSKHVDKNEIGLNSVSFWSHAMEKCLMDRAQIPENQIFDINFADLVSNPMRQVRLMYSHFGLEFAEENKNNMHHFLTEAAANKTLSHKYTLEEFGLTEKQVGEGFKEYTTQFDL</sequence>
<evidence type="ECO:0008006" key="2">
    <source>
        <dbReference type="Google" id="ProtNLM"/>
    </source>
</evidence>
<dbReference type="Pfam" id="PF13469">
    <property type="entry name" value="Sulfotransfer_3"/>
    <property type="match status" value="1"/>
</dbReference>
<protein>
    <recommendedName>
        <fullName evidence="2">Sulfotransferase domain-containing protein</fullName>
    </recommendedName>
</protein>